<name>A0A8J2YJR1_9BACL</name>
<dbReference type="GO" id="GO:0019136">
    <property type="term" value="F:deoxynucleoside kinase activity"/>
    <property type="evidence" value="ECO:0007669"/>
    <property type="project" value="InterPro"/>
</dbReference>
<comment type="caution">
    <text evidence="4">The sequence shown here is derived from an EMBL/GenBank/DDBJ whole genome shotgun (WGS) entry which is preliminary data.</text>
</comment>
<evidence type="ECO:0000313" key="4">
    <source>
        <dbReference type="EMBL" id="GGE48049.1"/>
    </source>
</evidence>
<protein>
    <submittedName>
        <fullName evidence="4">Deoxyguanosine kinase</fullName>
    </submittedName>
</protein>
<dbReference type="Pfam" id="PF01712">
    <property type="entry name" value="dNK"/>
    <property type="match status" value="1"/>
</dbReference>
<gene>
    <name evidence="4" type="ORF">GCM10011391_28550</name>
</gene>
<dbReference type="PANTHER" id="PTHR10513:SF46">
    <property type="entry name" value="DEOXYGUANOSINE KINASE"/>
    <property type="match status" value="1"/>
</dbReference>
<dbReference type="PANTHER" id="PTHR10513">
    <property type="entry name" value="DEOXYNUCLEOSIDE KINASE"/>
    <property type="match status" value="1"/>
</dbReference>
<dbReference type="InterPro" id="IPR027417">
    <property type="entry name" value="P-loop_NTPase"/>
</dbReference>
<dbReference type="InterPro" id="IPR050566">
    <property type="entry name" value="Deoxyribonucleoside_kinase"/>
</dbReference>
<keyword evidence="5" id="KW-1185">Reference proteome</keyword>
<keyword evidence="2" id="KW-0067">ATP-binding</keyword>
<organism evidence="4 5">
    <name type="scientific">Pullulanibacillus camelliae</name>
    <dbReference type="NCBI Taxonomy" id="1707096"/>
    <lineage>
        <taxon>Bacteria</taxon>
        <taxon>Bacillati</taxon>
        <taxon>Bacillota</taxon>
        <taxon>Bacilli</taxon>
        <taxon>Bacillales</taxon>
        <taxon>Sporolactobacillaceae</taxon>
        <taxon>Pullulanibacillus</taxon>
    </lineage>
</organism>
<keyword evidence="2" id="KW-0547">Nucleotide-binding</keyword>
<feature type="binding site" evidence="2">
    <location>
        <begin position="11"/>
        <end position="19"/>
    </location>
    <ligand>
        <name>ATP</name>
        <dbReference type="ChEBI" id="CHEBI:30616"/>
    </ligand>
</feature>
<feature type="binding site" evidence="2">
    <location>
        <begin position="137"/>
        <end position="141"/>
    </location>
    <ligand>
        <name>ATP</name>
        <dbReference type="ChEBI" id="CHEBI:30616"/>
    </ligand>
</feature>
<evidence type="ECO:0000313" key="5">
    <source>
        <dbReference type="Proteomes" id="UP000628775"/>
    </source>
</evidence>
<dbReference type="InterPro" id="IPR002624">
    <property type="entry name" value="DCK/DGK"/>
</dbReference>
<evidence type="ECO:0000256" key="2">
    <source>
        <dbReference type="PIRSR" id="PIRSR000705-3"/>
    </source>
</evidence>
<feature type="active site" description="Proton acceptor" evidence="1">
    <location>
        <position position="85"/>
    </location>
</feature>
<sequence>MTKVPYVAIEGPIGVGKTTLARALASALNFKCYEEVVEGHPLLKAFYDNMEQTSFQTEMFFLTHRYEQLEAISRDLQAGQSIVADYHIFKNKLFAEQTLKKHHYNKFTQIYDILIKDLPSPNVLVYLKASLDELLFRIKKRNRAAEEHLSADYLKQLVQSYEQWIPAFKSQHPEVVVLEIETDALNLADNPEHIHAALNLIQKHIQQGVSQ</sequence>
<dbReference type="GO" id="GO:0005737">
    <property type="term" value="C:cytoplasm"/>
    <property type="evidence" value="ECO:0007669"/>
    <property type="project" value="TreeGrafter"/>
</dbReference>
<reference evidence="4" key="1">
    <citation type="journal article" date="2014" name="Int. J. Syst. Evol. Microbiol.">
        <title>Complete genome sequence of Corynebacterium casei LMG S-19264T (=DSM 44701T), isolated from a smear-ripened cheese.</title>
        <authorList>
            <consortium name="US DOE Joint Genome Institute (JGI-PGF)"/>
            <person name="Walter F."/>
            <person name="Albersmeier A."/>
            <person name="Kalinowski J."/>
            <person name="Ruckert C."/>
        </authorList>
    </citation>
    <scope>NUCLEOTIDE SEQUENCE</scope>
    <source>
        <strain evidence="4">CGMCC 1.15371</strain>
    </source>
</reference>
<evidence type="ECO:0000256" key="1">
    <source>
        <dbReference type="PIRSR" id="PIRSR000705-1"/>
    </source>
</evidence>
<feature type="domain" description="Deoxynucleoside kinase" evidence="3">
    <location>
        <begin position="8"/>
        <end position="205"/>
    </location>
</feature>
<dbReference type="InterPro" id="IPR031314">
    <property type="entry name" value="DNK_dom"/>
</dbReference>
<proteinExistence type="predicted"/>
<dbReference type="PIRSF" id="PIRSF000705">
    <property type="entry name" value="DNK"/>
    <property type="match status" value="1"/>
</dbReference>
<dbReference type="RefSeq" id="WP_188695511.1">
    <property type="nucleotide sequence ID" value="NZ_BMIR01000014.1"/>
</dbReference>
<dbReference type="EMBL" id="BMIR01000014">
    <property type="protein sequence ID" value="GGE48049.1"/>
    <property type="molecule type" value="Genomic_DNA"/>
</dbReference>
<dbReference type="GO" id="GO:0005524">
    <property type="term" value="F:ATP binding"/>
    <property type="evidence" value="ECO:0007669"/>
    <property type="project" value="UniProtKB-KW"/>
</dbReference>
<dbReference type="Proteomes" id="UP000628775">
    <property type="component" value="Unassembled WGS sequence"/>
</dbReference>
<dbReference type="AlphaFoldDB" id="A0A8J2YJR1"/>
<evidence type="ECO:0000259" key="3">
    <source>
        <dbReference type="Pfam" id="PF01712"/>
    </source>
</evidence>
<dbReference type="Gene3D" id="3.40.50.300">
    <property type="entry name" value="P-loop containing nucleotide triphosphate hydrolases"/>
    <property type="match status" value="1"/>
</dbReference>
<reference evidence="4" key="2">
    <citation type="submission" date="2020-09" db="EMBL/GenBank/DDBJ databases">
        <authorList>
            <person name="Sun Q."/>
            <person name="Zhou Y."/>
        </authorList>
    </citation>
    <scope>NUCLEOTIDE SEQUENCE</scope>
    <source>
        <strain evidence="4">CGMCC 1.15371</strain>
    </source>
</reference>
<dbReference type="SUPFAM" id="SSF52540">
    <property type="entry name" value="P-loop containing nucleoside triphosphate hydrolases"/>
    <property type="match status" value="1"/>
</dbReference>
<accession>A0A8J2YJR1</accession>
<keyword evidence="4" id="KW-0418">Kinase</keyword>
<dbReference type="CDD" id="cd01673">
    <property type="entry name" value="dNK"/>
    <property type="match status" value="1"/>
</dbReference>
<keyword evidence="4" id="KW-0808">Transferase</keyword>